<sequence>MGNIYDDPSFFQAYGQMDRSRKGLEGAGEWHQLKRLFPEIKGKDVLDLGCGYGWHSAYAAEKGAASVTAIDQSSRMIGEARKRNPDERISYQVCALEEYEYPKEAFDLVVSNLVLHYIADLEGIYRKVYRTLRSGGDFLINIEHPAFTGSVREEWIRDGEGRALYWPVDDYFYPGERRTIFLGEEVVKQHHTLTQILGGLLACGFALTAVEEACPDPAVLELPGMRDEMRRPMMLLVRARKE</sequence>
<organism evidence="5 6">
    <name type="scientific">Faecalicatena fissicatena</name>
    <dbReference type="NCBI Taxonomy" id="290055"/>
    <lineage>
        <taxon>Bacteria</taxon>
        <taxon>Bacillati</taxon>
        <taxon>Bacillota</taxon>
        <taxon>Clostridia</taxon>
        <taxon>Lachnospirales</taxon>
        <taxon>Lachnospiraceae</taxon>
        <taxon>Faecalicatena</taxon>
    </lineage>
</organism>
<evidence type="ECO:0000259" key="4">
    <source>
        <dbReference type="Pfam" id="PF08241"/>
    </source>
</evidence>
<accession>A0ABS2EBU6</accession>
<dbReference type="GO" id="GO:0032259">
    <property type="term" value="P:methylation"/>
    <property type="evidence" value="ECO:0007669"/>
    <property type="project" value="UniProtKB-KW"/>
</dbReference>
<evidence type="ECO:0000256" key="2">
    <source>
        <dbReference type="ARBA" id="ARBA00022679"/>
    </source>
</evidence>
<comment type="caution">
    <text evidence="5">The sequence shown here is derived from an EMBL/GenBank/DDBJ whole genome shotgun (WGS) entry which is preliminary data.</text>
</comment>
<dbReference type="Proteomes" id="UP000716906">
    <property type="component" value="Unassembled WGS sequence"/>
</dbReference>
<dbReference type="PANTHER" id="PTHR43464:SF19">
    <property type="entry name" value="UBIQUINONE BIOSYNTHESIS O-METHYLTRANSFERASE, MITOCHONDRIAL"/>
    <property type="match status" value="1"/>
</dbReference>
<keyword evidence="1 5" id="KW-0489">Methyltransferase</keyword>
<evidence type="ECO:0000313" key="5">
    <source>
        <dbReference type="EMBL" id="MBM6739091.1"/>
    </source>
</evidence>
<gene>
    <name evidence="5" type="ORF">H7U36_13460</name>
</gene>
<dbReference type="CDD" id="cd02440">
    <property type="entry name" value="AdoMet_MTases"/>
    <property type="match status" value="1"/>
</dbReference>
<dbReference type="InterPro" id="IPR029063">
    <property type="entry name" value="SAM-dependent_MTases_sf"/>
</dbReference>
<keyword evidence="3" id="KW-0949">S-adenosyl-L-methionine</keyword>
<dbReference type="EMBL" id="JACLYY010000016">
    <property type="protein sequence ID" value="MBM6739091.1"/>
    <property type="molecule type" value="Genomic_DNA"/>
</dbReference>
<dbReference type="InterPro" id="IPR013216">
    <property type="entry name" value="Methyltransf_11"/>
</dbReference>
<name>A0ABS2EBU6_9FIRM</name>
<feature type="domain" description="Methyltransferase type 11" evidence="4">
    <location>
        <begin position="46"/>
        <end position="140"/>
    </location>
</feature>
<dbReference type="SUPFAM" id="SSF53335">
    <property type="entry name" value="S-adenosyl-L-methionine-dependent methyltransferases"/>
    <property type="match status" value="1"/>
</dbReference>
<dbReference type="RefSeq" id="WP_205156329.1">
    <property type="nucleotide sequence ID" value="NZ_JACLYY010000016.1"/>
</dbReference>
<keyword evidence="6" id="KW-1185">Reference proteome</keyword>
<proteinExistence type="predicted"/>
<keyword evidence="2" id="KW-0808">Transferase</keyword>
<dbReference type="GO" id="GO:0008168">
    <property type="term" value="F:methyltransferase activity"/>
    <property type="evidence" value="ECO:0007669"/>
    <property type="project" value="UniProtKB-KW"/>
</dbReference>
<dbReference type="Gene3D" id="3.40.50.150">
    <property type="entry name" value="Vaccinia Virus protein VP39"/>
    <property type="match status" value="1"/>
</dbReference>
<evidence type="ECO:0000313" key="6">
    <source>
        <dbReference type="Proteomes" id="UP000716906"/>
    </source>
</evidence>
<dbReference type="PANTHER" id="PTHR43464">
    <property type="entry name" value="METHYLTRANSFERASE"/>
    <property type="match status" value="1"/>
</dbReference>
<protein>
    <submittedName>
        <fullName evidence="5">Class I SAM-dependent methyltransferase</fullName>
    </submittedName>
</protein>
<dbReference type="Pfam" id="PF08241">
    <property type="entry name" value="Methyltransf_11"/>
    <property type="match status" value="1"/>
</dbReference>
<evidence type="ECO:0000256" key="3">
    <source>
        <dbReference type="ARBA" id="ARBA00022691"/>
    </source>
</evidence>
<evidence type="ECO:0000256" key="1">
    <source>
        <dbReference type="ARBA" id="ARBA00022603"/>
    </source>
</evidence>
<reference evidence="5 6" key="1">
    <citation type="journal article" date="2021" name="Sci. Rep.">
        <title>The distribution of antibiotic resistance genes in chicken gut microbiota commensals.</title>
        <authorList>
            <person name="Juricova H."/>
            <person name="Matiasovicova J."/>
            <person name="Kubasova T."/>
            <person name="Cejkova D."/>
            <person name="Rychlik I."/>
        </authorList>
    </citation>
    <scope>NUCLEOTIDE SEQUENCE [LARGE SCALE GENOMIC DNA]</scope>
    <source>
        <strain evidence="5 6">An773</strain>
    </source>
</reference>